<evidence type="ECO:0000313" key="4">
    <source>
        <dbReference type="EMBL" id="BBO23213.1"/>
    </source>
</evidence>
<dbReference type="SUPFAM" id="SSF69593">
    <property type="entry name" value="Glycerol-3-phosphate (1)-acyltransferase"/>
    <property type="match status" value="1"/>
</dbReference>
<evidence type="ECO:0000313" key="5">
    <source>
        <dbReference type="Proteomes" id="UP000662873"/>
    </source>
</evidence>
<dbReference type="KEGG" id="npy:NPRO_08080"/>
<proteinExistence type="predicted"/>
<dbReference type="GO" id="GO:0006654">
    <property type="term" value="P:phosphatidic acid biosynthetic process"/>
    <property type="evidence" value="ECO:0007669"/>
    <property type="project" value="TreeGrafter"/>
</dbReference>
<evidence type="ECO:0000256" key="2">
    <source>
        <dbReference type="ARBA" id="ARBA00023315"/>
    </source>
</evidence>
<dbReference type="Pfam" id="PF01553">
    <property type="entry name" value="Acyltransferase"/>
    <property type="match status" value="1"/>
</dbReference>
<dbReference type="InterPro" id="IPR002123">
    <property type="entry name" value="Plipid/glycerol_acylTrfase"/>
</dbReference>
<name>A0A809R6K6_9BACT</name>
<gene>
    <name evidence="4" type="ORF">NPRO_08080</name>
</gene>
<organism evidence="4 5">
    <name type="scientific">Candidatus Nitrosymbiomonas proteolyticus</name>
    <dbReference type="NCBI Taxonomy" id="2608984"/>
    <lineage>
        <taxon>Bacteria</taxon>
        <taxon>Bacillati</taxon>
        <taxon>Armatimonadota</taxon>
        <taxon>Armatimonadota incertae sedis</taxon>
        <taxon>Candidatus Nitrosymbiomonas</taxon>
    </lineage>
</organism>
<keyword evidence="2 4" id="KW-0012">Acyltransferase</keyword>
<dbReference type="EMBL" id="AP021858">
    <property type="protein sequence ID" value="BBO23213.1"/>
    <property type="molecule type" value="Genomic_DNA"/>
</dbReference>
<dbReference type="AlphaFoldDB" id="A0A809R6K6"/>
<dbReference type="SMART" id="SM00563">
    <property type="entry name" value="PlsC"/>
    <property type="match status" value="1"/>
</dbReference>
<evidence type="ECO:0000259" key="3">
    <source>
        <dbReference type="SMART" id="SM00563"/>
    </source>
</evidence>
<dbReference type="PANTHER" id="PTHR10434:SF11">
    <property type="entry name" value="1-ACYL-SN-GLYCEROL-3-PHOSPHATE ACYLTRANSFERASE"/>
    <property type="match status" value="1"/>
</dbReference>
<dbReference type="PANTHER" id="PTHR10434">
    <property type="entry name" value="1-ACYL-SN-GLYCEROL-3-PHOSPHATE ACYLTRANSFERASE"/>
    <property type="match status" value="1"/>
</dbReference>
<sequence length="213" mass="23550">MAKNNDLPRQVSGLQLWIARIFATPLLWILGPIRVRGGYRVPREGGLLVLCNHRSDIDPVLVQWACRRPIHFMGKSELFEMRGLGRVMRSFGAFAVRRGEPDRAAIRIAVELLKDGRCVCVFPEGQLTEDGDLQEIKPGVALIARMAGVRSICAGIVGSERILPYGKLIPRPAFGGVEVNWGEPLECGQITQAGEYIAWVEGQLRSLAHPESD</sequence>
<reference evidence="4" key="1">
    <citation type="journal article" name="DNA Res.">
        <title>The physiological potential of anammox bacteria as revealed by their core genome structure.</title>
        <authorList>
            <person name="Okubo T."/>
            <person name="Toyoda A."/>
            <person name="Fukuhara K."/>
            <person name="Uchiyama I."/>
            <person name="Harigaya Y."/>
            <person name="Kuroiwa M."/>
            <person name="Suzuki T."/>
            <person name="Murakami Y."/>
            <person name="Suwa Y."/>
            <person name="Takami H."/>
        </authorList>
    </citation>
    <scope>NUCLEOTIDE SEQUENCE</scope>
    <source>
        <strain evidence="4">317325-2</strain>
    </source>
</reference>
<protein>
    <submittedName>
        <fullName evidence="4">1-acyl-sn-glycerol-3-phosphate acyltransferase</fullName>
    </submittedName>
</protein>
<feature type="domain" description="Phospholipid/glycerol acyltransferase" evidence="3">
    <location>
        <begin position="47"/>
        <end position="159"/>
    </location>
</feature>
<accession>A0A809R6K6</accession>
<dbReference type="CDD" id="cd07989">
    <property type="entry name" value="LPLAT_AGPAT-like"/>
    <property type="match status" value="1"/>
</dbReference>
<dbReference type="Proteomes" id="UP000662873">
    <property type="component" value="Chromosome"/>
</dbReference>
<keyword evidence="1 4" id="KW-0808">Transferase</keyword>
<evidence type="ECO:0000256" key="1">
    <source>
        <dbReference type="ARBA" id="ARBA00022679"/>
    </source>
</evidence>
<dbReference type="GO" id="GO:0003841">
    <property type="term" value="F:1-acylglycerol-3-phosphate O-acyltransferase activity"/>
    <property type="evidence" value="ECO:0007669"/>
    <property type="project" value="TreeGrafter"/>
</dbReference>